<dbReference type="EMBL" id="JAZGSY010000025">
    <property type="protein sequence ID" value="KAL1843061.1"/>
    <property type="molecule type" value="Genomic_DNA"/>
</dbReference>
<feature type="compositionally biased region" description="Acidic residues" evidence="1">
    <location>
        <begin position="492"/>
        <end position="501"/>
    </location>
</feature>
<dbReference type="InterPro" id="IPR055528">
    <property type="entry name" value="DUF7102"/>
</dbReference>
<comment type="caution">
    <text evidence="3">The sequence shown here is derived from an EMBL/GenBank/DDBJ whole genome shotgun (WGS) entry which is preliminary data.</text>
</comment>
<dbReference type="Proteomes" id="UP001583172">
    <property type="component" value="Unassembled WGS sequence"/>
</dbReference>
<accession>A0ABR3VQ37</accession>
<evidence type="ECO:0000313" key="4">
    <source>
        <dbReference type="Proteomes" id="UP001583172"/>
    </source>
</evidence>
<organism evidence="3 4">
    <name type="scientific">Humicola insolens</name>
    <name type="common">Soft-rot fungus</name>
    <dbReference type="NCBI Taxonomy" id="85995"/>
    <lineage>
        <taxon>Eukaryota</taxon>
        <taxon>Fungi</taxon>
        <taxon>Dikarya</taxon>
        <taxon>Ascomycota</taxon>
        <taxon>Pezizomycotina</taxon>
        <taxon>Sordariomycetes</taxon>
        <taxon>Sordariomycetidae</taxon>
        <taxon>Sordariales</taxon>
        <taxon>Chaetomiaceae</taxon>
        <taxon>Mycothermus</taxon>
    </lineage>
</organism>
<reference evidence="3 4" key="1">
    <citation type="journal article" date="2024" name="Commun. Biol.">
        <title>Comparative genomic analysis of thermophilic fungi reveals convergent evolutionary adaptations and gene losses.</title>
        <authorList>
            <person name="Steindorff A.S."/>
            <person name="Aguilar-Pontes M.V."/>
            <person name="Robinson A.J."/>
            <person name="Andreopoulos B."/>
            <person name="LaButti K."/>
            <person name="Kuo A."/>
            <person name="Mondo S."/>
            <person name="Riley R."/>
            <person name="Otillar R."/>
            <person name="Haridas S."/>
            <person name="Lipzen A."/>
            <person name="Grimwood J."/>
            <person name="Schmutz J."/>
            <person name="Clum A."/>
            <person name="Reid I.D."/>
            <person name="Moisan M.C."/>
            <person name="Butler G."/>
            <person name="Nguyen T.T.M."/>
            <person name="Dewar K."/>
            <person name="Conant G."/>
            <person name="Drula E."/>
            <person name="Henrissat B."/>
            <person name="Hansel C."/>
            <person name="Singer S."/>
            <person name="Hutchinson M.I."/>
            <person name="de Vries R.P."/>
            <person name="Natvig D.O."/>
            <person name="Powell A.J."/>
            <person name="Tsang A."/>
            <person name="Grigoriev I.V."/>
        </authorList>
    </citation>
    <scope>NUCLEOTIDE SEQUENCE [LARGE SCALE GENOMIC DNA]</scope>
    <source>
        <strain evidence="3 4">CBS 620.91</strain>
    </source>
</reference>
<gene>
    <name evidence="3" type="ORF">VTJ49DRAFT_3196</name>
</gene>
<evidence type="ECO:0000313" key="3">
    <source>
        <dbReference type="EMBL" id="KAL1843061.1"/>
    </source>
</evidence>
<feature type="compositionally biased region" description="Basic residues" evidence="1">
    <location>
        <begin position="536"/>
        <end position="545"/>
    </location>
</feature>
<feature type="region of interest" description="Disordered" evidence="1">
    <location>
        <begin position="226"/>
        <end position="245"/>
    </location>
</feature>
<proteinExistence type="predicted"/>
<feature type="compositionally biased region" description="Basic and acidic residues" evidence="1">
    <location>
        <begin position="560"/>
        <end position="570"/>
    </location>
</feature>
<dbReference type="Pfam" id="PF23394">
    <property type="entry name" value="DUF7102"/>
    <property type="match status" value="1"/>
</dbReference>
<keyword evidence="4" id="KW-1185">Reference proteome</keyword>
<sequence length="848" mass="93908">MILVPLPEVDSVAQCPGCHFPILQLDWQGLVSHDQAIASTLDNLDPDEVMKEAGLQECVFRPIIPAAEPWPMPATALKLLQQCFAVAATDSETLRSLKLELPALRSDHGTDCRALKRHVETLRKSCLPDHRLPLHPVDVESGEGLEFPRRMLQKDADRIRAIERERLEVGKDVMVYVVRSLKAEWTDEGRQELFERIGTYQGVGAREHLTPPLSPMREVVTERPFAPESDTCEVPVPSEPSSRLGEDIEAAESRVLAADRQFWADAMDKDQSPERYDDMDISEMIREGDFRSVIEMPSPPPLPRNLKLDSPLLPASDEGSGMEVVRVLAPEDLAKAKELVMNSDTSSGSDGPTGQLVALFKASETAVMRQAEQEKLQPLDATARATVPILDFSIPVPEWEQRIWDAEAMFRWIQKDMDVDWQGSKWAHNRAAEQKMVWAPLAHMGEKKLVSEKIEVQAALLESFLRRPRDDEVLTSADYIYKEPGPAILRMDDDDDDEDYITEPLLDEPWSSSPRTESSEQPAGSTGSSSQELRSSPHHRSKPRIPKPADLTALVAGRKRQIDEMVEKRQVTKRQTGGSAPSCDIHPEGLIDASLIPSTNVFRGYMNEFTDFAPLVENFVEMNFPKKPKLTHSSYFAPSGNTGPSPALSKAEMAAKLMPPPPKPVLALAPAIMLPEAPPRIVVSTAVSNTIIQHLKKLLPAMVLIARDYDKHRPPGWQPGTSPPNLDEADMIVSPSTGLLLTTMVHLRQRALPQRAAAAAAASTASREGHGTRSDAHPTFHRIVRNVAARHERLVVLVSEGNKHSETASPLSQSDARALAELQGFAARLRLTAKTDVQVVRRWRDGGG</sequence>
<evidence type="ECO:0000256" key="1">
    <source>
        <dbReference type="SAM" id="MobiDB-lite"/>
    </source>
</evidence>
<feature type="region of interest" description="Disordered" evidence="1">
    <location>
        <begin position="486"/>
        <end position="585"/>
    </location>
</feature>
<feature type="compositionally biased region" description="Polar residues" evidence="1">
    <location>
        <begin position="510"/>
        <end position="534"/>
    </location>
</feature>
<protein>
    <recommendedName>
        <fullName evidence="2">DUF7102 domain-containing protein</fullName>
    </recommendedName>
</protein>
<feature type="domain" description="DUF7102" evidence="2">
    <location>
        <begin position="680"/>
        <end position="840"/>
    </location>
</feature>
<evidence type="ECO:0000259" key="2">
    <source>
        <dbReference type="Pfam" id="PF23394"/>
    </source>
</evidence>
<name>A0ABR3VQ37_HUMIN</name>